<name>A0A5D4JIB2_9ACTN</name>
<proteinExistence type="inferred from homology"/>
<dbReference type="SUPFAM" id="SSF52540">
    <property type="entry name" value="P-loop containing nucleoside triphosphate hydrolases"/>
    <property type="match status" value="1"/>
</dbReference>
<keyword evidence="2" id="KW-0547">Nucleotide-binding</keyword>
<dbReference type="GO" id="GO:0016887">
    <property type="term" value="F:ATP hydrolysis activity"/>
    <property type="evidence" value="ECO:0007669"/>
    <property type="project" value="InterPro"/>
</dbReference>
<dbReference type="AlphaFoldDB" id="A0A5D4JIB2"/>
<dbReference type="InterPro" id="IPR003593">
    <property type="entry name" value="AAA+_ATPase"/>
</dbReference>
<evidence type="ECO:0000256" key="4">
    <source>
        <dbReference type="SAM" id="MobiDB-lite"/>
    </source>
</evidence>
<dbReference type="InterPro" id="IPR050221">
    <property type="entry name" value="26S_Proteasome_ATPase"/>
</dbReference>
<evidence type="ECO:0000259" key="5">
    <source>
        <dbReference type="SMART" id="SM00382"/>
    </source>
</evidence>
<sequence>MTRHQADDTAPDTAFRRGLRAGSTTFRVRGIPADADPVAAALLRSRLISAADSFLTEYTRAPGSRSGGPLGFTVANGETAPPGPVGDQHDGSRGSDPDALSLAERASHFPATDPLHDFDFLVLPQATMDQLLLAVNVIEVRTLVFGTWGLQRIEPHPSSAINLHGPPGTGKTLAAHAIASRLNKKIIQTKYSQLESKYHGEGPKNLDALFHAAREHDAVLFLDEADALMSQRFETTGQGSEHAVNAMRSELVMSLDRYEGLVVFATNLVHSYDTAFDSRVRHIEFPAPDAAAREVIWRNHLPEELPLAADVSPPDLAAIEEITGRDIRRAVIDAATATALRGSDLVTQADLRNAVEQLKAQRISRSKDGRTTTATPIEPGSPLERAISKAVGDANVSTMNDTAPAAVGD</sequence>
<reference evidence="6 7" key="1">
    <citation type="submission" date="2019-08" db="EMBL/GenBank/DDBJ databases">
        <title>Draft genome for granaticin producer strain Streptomyces parvus C05.</title>
        <authorList>
            <person name="Gonzalez-Pimentel J.L."/>
        </authorList>
    </citation>
    <scope>NUCLEOTIDE SEQUENCE [LARGE SCALE GENOMIC DNA]</scope>
    <source>
        <strain evidence="6 7">C05</strain>
    </source>
</reference>
<keyword evidence="7" id="KW-1185">Reference proteome</keyword>
<accession>A0A5D4JIB2</accession>
<evidence type="ECO:0000313" key="6">
    <source>
        <dbReference type="EMBL" id="TYR64566.1"/>
    </source>
</evidence>
<dbReference type="InterPro" id="IPR003959">
    <property type="entry name" value="ATPase_AAA_core"/>
</dbReference>
<evidence type="ECO:0000256" key="1">
    <source>
        <dbReference type="ARBA" id="ARBA00006914"/>
    </source>
</evidence>
<dbReference type="Gene3D" id="3.40.50.300">
    <property type="entry name" value="P-loop containing nucleotide triphosphate hydrolases"/>
    <property type="match status" value="1"/>
</dbReference>
<evidence type="ECO:0000313" key="7">
    <source>
        <dbReference type="Proteomes" id="UP000323242"/>
    </source>
</evidence>
<feature type="region of interest" description="Disordered" evidence="4">
    <location>
        <begin position="362"/>
        <end position="381"/>
    </location>
</feature>
<evidence type="ECO:0000256" key="3">
    <source>
        <dbReference type="ARBA" id="ARBA00022840"/>
    </source>
</evidence>
<comment type="similarity">
    <text evidence="1">Belongs to the AAA ATPase family.</text>
</comment>
<dbReference type="PANTHER" id="PTHR23073">
    <property type="entry name" value="26S PROTEASOME REGULATORY SUBUNIT"/>
    <property type="match status" value="1"/>
</dbReference>
<dbReference type="Gene3D" id="1.10.8.60">
    <property type="match status" value="1"/>
</dbReference>
<keyword evidence="3 6" id="KW-0067">ATP-binding</keyword>
<dbReference type="CDD" id="cd19481">
    <property type="entry name" value="RecA-like_protease"/>
    <property type="match status" value="1"/>
</dbReference>
<feature type="compositionally biased region" description="Basic and acidic residues" evidence="4">
    <location>
        <begin position="87"/>
        <end position="96"/>
    </location>
</feature>
<gene>
    <name evidence="6" type="ORF">FY004_10775</name>
</gene>
<comment type="caution">
    <text evidence="6">The sequence shown here is derived from an EMBL/GenBank/DDBJ whole genome shotgun (WGS) entry which is preliminary data.</text>
</comment>
<dbReference type="SMART" id="SM00382">
    <property type="entry name" value="AAA"/>
    <property type="match status" value="1"/>
</dbReference>
<dbReference type="RefSeq" id="WP_148902263.1">
    <property type="nucleotide sequence ID" value="NZ_VSZQ01000044.1"/>
</dbReference>
<dbReference type="Pfam" id="PF00004">
    <property type="entry name" value="AAA"/>
    <property type="match status" value="1"/>
</dbReference>
<dbReference type="GO" id="GO:0005524">
    <property type="term" value="F:ATP binding"/>
    <property type="evidence" value="ECO:0007669"/>
    <property type="project" value="UniProtKB-KW"/>
</dbReference>
<dbReference type="InterPro" id="IPR027417">
    <property type="entry name" value="P-loop_NTPase"/>
</dbReference>
<organism evidence="6 7">
    <name type="scientific">Streptomyces parvus</name>
    <dbReference type="NCBI Taxonomy" id="66428"/>
    <lineage>
        <taxon>Bacteria</taxon>
        <taxon>Bacillati</taxon>
        <taxon>Actinomycetota</taxon>
        <taxon>Actinomycetes</taxon>
        <taxon>Kitasatosporales</taxon>
        <taxon>Streptomycetaceae</taxon>
        <taxon>Streptomyces</taxon>
    </lineage>
</organism>
<evidence type="ECO:0000256" key="2">
    <source>
        <dbReference type="ARBA" id="ARBA00022741"/>
    </source>
</evidence>
<protein>
    <submittedName>
        <fullName evidence="6">ATP-binding protein</fullName>
    </submittedName>
</protein>
<feature type="domain" description="AAA+ ATPase" evidence="5">
    <location>
        <begin position="157"/>
        <end position="289"/>
    </location>
</feature>
<dbReference type="Proteomes" id="UP000323242">
    <property type="component" value="Unassembled WGS sequence"/>
</dbReference>
<feature type="region of interest" description="Disordered" evidence="4">
    <location>
        <begin position="59"/>
        <end position="99"/>
    </location>
</feature>
<dbReference type="EMBL" id="VSZQ01000044">
    <property type="protein sequence ID" value="TYR64566.1"/>
    <property type="molecule type" value="Genomic_DNA"/>
</dbReference>